<dbReference type="GO" id="GO:0042276">
    <property type="term" value="P:error-prone translesion synthesis"/>
    <property type="evidence" value="ECO:0007669"/>
    <property type="project" value="TreeGrafter"/>
</dbReference>
<dbReference type="FunFam" id="3.40.1170.60:FF:000012">
    <property type="entry name" value="Putative DNA-directed polymerase kappa"/>
    <property type="match status" value="1"/>
</dbReference>
<dbReference type="FunFam" id="1.10.150.810:FF:000003">
    <property type="entry name" value="DNA polymerase kappa subunit"/>
    <property type="match status" value="1"/>
</dbReference>
<keyword evidence="16" id="KW-1185">Reference proteome</keyword>
<protein>
    <recommendedName>
        <fullName evidence="3">DNA polymerase kappa</fullName>
        <ecNumber evidence="2">2.7.7.7</ecNumber>
    </recommendedName>
</protein>
<evidence type="ECO:0000256" key="10">
    <source>
        <dbReference type="ARBA" id="ARBA00022932"/>
    </source>
</evidence>
<dbReference type="NCBIfam" id="NF002677">
    <property type="entry name" value="PRK02406.1"/>
    <property type="match status" value="1"/>
</dbReference>
<gene>
    <name evidence="15" type="ORF">BT63DRAFT_378308</name>
</gene>
<dbReference type="EMBL" id="MU004241">
    <property type="protein sequence ID" value="KAF2665041.1"/>
    <property type="molecule type" value="Genomic_DNA"/>
</dbReference>
<feature type="region of interest" description="Disordered" evidence="13">
    <location>
        <begin position="584"/>
        <end position="627"/>
    </location>
</feature>
<keyword evidence="10" id="KW-0239">DNA-directed DNA polymerase</keyword>
<dbReference type="SUPFAM" id="SSF100879">
    <property type="entry name" value="Lesion bypass DNA polymerase (Y-family), little finger domain"/>
    <property type="match status" value="1"/>
</dbReference>
<dbReference type="InterPro" id="IPR001126">
    <property type="entry name" value="UmuC"/>
</dbReference>
<dbReference type="Proteomes" id="UP000799302">
    <property type="component" value="Unassembled WGS sequence"/>
</dbReference>
<feature type="region of interest" description="Disordered" evidence="13">
    <location>
        <begin position="521"/>
        <end position="549"/>
    </location>
</feature>
<dbReference type="Gene3D" id="3.40.1170.60">
    <property type="match status" value="1"/>
</dbReference>
<dbReference type="Gene3D" id="3.30.160.60">
    <property type="entry name" value="Classic Zinc Finger"/>
    <property type="match status" value="1"/>
</dbReference>
<evidence type="ECO:0000256" key="11">
    <source>
        <dbReference type="ARBA" id="ARBA00023204"/>
    </source>
</evidence>
<dbReference type="Pfam" id="PF11798">
    <property type="entry name" value="IMS_HHH"/>
    <property type="match status" value="1"/>
</dbReference>
<dbReference type="InterPro" id="IPR017961">
    <property type="entry name" value="DNA_pol_Y-fam_little_finger"/>
</dbReference>
<dbReference type="InterPro" id="IPR043128">
    <property type="entry name" value="Rev_trsase/Diguanyl_cyclase"/>
</dbReference>
<dbReference type="GO" id="GO:0003887">
    <property type="term" value="F:DNA-directed DNA polymerase activity"/>
    <property type="evidence" value="ECO:0007669"/>
    <property type="project" value="UniProtKB-KW"/>
</dbReference>
<keyword evidence="9" id="KW-0460">Magnesium</keyword>
<dbReference type="Gene3D" id="1.10.150.20">
    <property type="entry name" value="5' to 3' exonuclease, C-terminal subdomain"/>
    <property type="match status" value="1"/>
</dbReference>
<evidence type="ECO:0000256" key="12">
    <source>
        <dbReference type="ARBA" id="ARBA00049244"/>
    </source>
</evidence>
<feature type="compositionally biased region" description="Basic and acidic residues" evidence="13">
    <location>
        <begin position="9"/>
        <end position="34"/>
    </location>
</feature>
<keyword evidence="7" id="KW-0479">Metal-binding</keyword>
<feature type="domain" description="UmuC" evidence="14">
    <location>
        <begin position="124"/>
        <end position="303"/>
    </location>
</feature>
<feature type="region of interest" description="Disordered" evidence="13">
    <location>
        <begin position="1"/>
        <end position="34"/>
    </location>
</feature>
<name>A0A6A6U0C3_9PEZI</name>
<dbReference type="FunFam" id="1.10.150.810:FF:000001">
    <property type="entry name" value="DNA polymerase kappa"/>
    <property type="match status" value="1"/>
</dbReference>
<evidence type="ECO:0000256" key="7">
    <source>
        <dbReference type="ARBA" id="ARBA00022723"/>
    </source>
</evidence>
<dbReference type="PROSITE" id="PS50173">
    <property type="entry name" value="UMUC"/>
    <property type="match status" value="1"/>
</dbReference>
<dbReference type="GO" id="GO:0005634">
    <property type="term" value="C:nucleus"/>
    <property type="evidence" value="ECO:0007669"/>
    <property type="project" value="TreeGrafter"/>
</dbReference>
<keyword evidence="8" id="KW-0227">DNA damage</keyword>
<proteinExistence type="inferred from homology"/>
<comment type="similarity">
    <text evidence="1">Belongs to the DNA polymerase type-Y family.</text>
</comment>
<evidence type="ECO:0000313" key="15">
    <source>
        <dbReference type="EMBL" id="KAF2665041.1"/>
    </source>
</evidence>
<feature type="compositionally biased region" description="Basic and acidic residues" evidence="13">
    <location>
        <begin position="521"/>
        <end position="545"/>
    </location>
</feature>
<dbReference type="FunFam" id="3.30.1490.100:FF:000004">
    <property type="entry name" value="DNA polymerase IV"/>
    <property type="match status" value="1"/>
</dbReference>
<organism evidence="15 16">
    <name type="scientific">Microthyrium microscopicum</name>
    <dbReference type="NCBI Taxonomy" id="703497"/>
    <lineage>
        <taxon>Eukaryota</taxon>
        <taxon>Fungi</taxon>
        <taxon>Dikarya</taxon>
        <taxon>Ascomycota</taxon>
        <taxon>Pezizomycotina</taxon>
        <taxon>Dothideomycetes</taxon>
        <taxon>Dothideomycetes incertae sedis</taxon>
        <taxon>Microthyriales</taxon>
        <taxon>Microthyriaceae</taxon>
        <taxon>Microthyrium</taxon>
    </lineage>
</organism>
<dbReference type="GO" id="GO:0006281">
    <property type="term" value="P:DNA repair"/>
    <property type="evidence" value="ECO:0007669"/>
    <property type="project" value="UniProtKB-KW"/>
</dbReference>
<dbReference type="Pfam" id="PF00817">
    <property type="entry name" value="IMS"/>
    <property type="match status" value="1"/>
</dbReference>
<dbReference type="InterPro" id="IPR050116">
    <property type="entry name" value="DNA_polymerase-Y"/>
</dbReference>
<dbReference type="GO" id="GO:0046872">
    <property type="term" value="F:metal ion binding"/>
    <property type="evidence" value="ECO:0007669"/>
    <property type="project" value="UniProtKB-KW"/>
</dbReference>
<dbReference type="GO" id="GO:0006260">
    <property type="term" value="P:DNA replication"/>
    <property type="evidence" value="ECO:0007669"/>
    <property type="project" value="UniProtKB-KW"/>
</dbReference>
<dbReference type="AlphaFoldDB" id="A0A6A6U0C3"/>
<dbReference type="Gene3D" id="1.10.150.810">
    <property type="match status" value="1"/>
</dbReference>
<dbReference type="InterPro" id="IPR043502">
    <property type="entry name" value="DNA/RNA_pol_sf"/>
</dbReference>
<keyword evidence="4" id="KW-0808">Transferase</keyword>
<evidence type="ECO:0000313" key="16">
    <source>
        <dbReference type="Proteomes" id="UP000799302"/>
    </source>
</evidence>
<dbReference type="InterPro" id="IPR036775">
    <property type="entry name" value="DNA_pol_Y-fam_lit_finger_sf"/>
</dbReference>
<evidence type="ECO:0000256" key="6">
    <source>
        <dbReference type="ARBA" id="ARBA00022705"/>
    </source>
</evidence>
<evidence type="ECO:0000259" key="14">
    <source>
        <dbReference type="PROSITE" id="PS50173"/>
    </source>
</evidence>
<comment type="catalytic activity">
    <reaction evidence="12">
        <text>DNA(n) + a 2'-deoxyribonucleoside 5'-triphosphate = DNA(n+1) + diphosphate</text>
        <dbReference type="Rhea" id="RHEA:22508"/>
        <dbReference type="Rhea" id="RHEA-COMP:17339"/>
        <dbReference type="Rhea" id="RHEA-COMP:17340"/>
        <dbReference type="ChEBI" id="CHEBI:33019"/>
        <dbReference type="ChEBI" id="CHEBI:61560"/>
        <dbReference type="ChEBI" id="CHEBI:173112"/>
        <dbReference type="EC" id="2.7.7.7"/>
    </reaction>
</comment>
<evidence type="ECO:0000256" key="3">
    <source>
        <dbReference type="ARBA" id="ARBA00016178"/>
    </source>
</evidence>
<keyword evidence="5" id="KW-0548">Nucleotidyltransferase</keyword>
<dbReference type="EC" id="2.7.7.7" evidence="2"/>
<dbReference type="GO" id="GO:0070987">
    <property type="term" value="P:error-free translesion synthesis"/>
    <property type="evidence" value="ECO:0007669"/>
    <property type="project" value="UniProtKB-ARBA"/>
</dbReference>
<dbReference type="Gene3D" id="3.30.1490.100">
    <property type="entry name" value="DNA polymerase, Y-family, little finger domain"/>
    <property type="match status" value="1"/>
</dbReference>
<dbReference type="OrthoDB" id="1747274at2759"/>
<dbReference type="Gene3D" id="3.30.70.270">
    <property type="match status" value="1"/>
</dbReference>
<keyword evidence="6" id="KW-0235">DNA replication</keyword>
<evidence type="ECO:0000256" key="5">
    <source>
        <dbReference type="ARBA" id="ARBA00022695"/>
    </source>
</evidence>
<dbReference type="Pfam" id="PF11799">
    <property type="entry name" value="IMS_C"/>
    <property type="match status" value="1"/>
</dbReference>
<dbReference type="SUPFAM" id="SSF56672">
    <property type="entry name" value="DNA/RNA polymerases"/>
    <property type="match status" value="1"/>
</dbReference>
<evidence type="ECO:0000256" key="1">
    <source>
        <dbReference type="ARBA" id="ARBA00010945"/>
    </source>
</evidence>
<dbReference type="PANTHER" id="PTHR11076:SF33">
    <property type="entry name" value="DNA POLYMERASE KAPPA"/>
    <property type="match status" value="1"/>
</dbReference>
<dbReference type="PANTHER" id="PTHR11076">
    <property type="entry name" value="DNA REPAIR POLYMERASE UMUC / TRANSFERASE FAMILY MEMBER"/>
    <property type="match status" value="1"/>
</dbReference>
<keyword evidence="11" id="KW-0234">DNA repair</keyword>
<dbReference type="CDD" id="cd03586">
    <property type="entry name" value="PolY_Pol_IV_kappa"/>
    <property type="match status" value="1"/>
</dbReference>
<dbReference type="InterPro" id="IPR024728">
    <property type="entry name" value="PolY_HhH_motif"/>
</dbReference>
<dbReference type="GO" id="GO:0003684">
    <property type="term" value="F:damaged DNA binding"/>
    <property type="evidence" value="ECO:0007669"/>
    <property type="project" value="InterPro"/>
</dbReference>
<reference evidence="15" key="1">
    <citation type="journal article" date="2020" name="Stud. Mycol.">
        <title>101 Dothideomycetes genomes: a test case for predicting lifestyles and emergence of pathogens.</title>
        <authorList>
            <person name="Haridas S."/>
            <person name="Albert R."/>
            <person name="Binder M."/>
            <person name="Bloem J."/>
            <person name="Labutti K."/>
            <person name="Salamov A."/>
            <person name="Andreopoulos B."/>
            <person name="Baker S."/>
            <person name="Barry K."/>
            <person name="Bills G."/>
            <person name="Bluhm B."/>
            <person name="Cannon C."/>
            <person name="Castanera R."/>
            <person name="Culley D."/>
            <person name="Daum C."/>
            <person name="Ezra D."/>
            <person name="Gonzalez J."/>
            <person name="Henrissat B."/>
            <person name="Kuo A."/>
            <person name="Liang C."/>
            <person name="Lipzen A."/>
            <person name="Lutzoni F."/>
            <person name="Magnuson J."/>
            <person name="Mondo S."/>
            <person name="Nolan M."/>
            <person name="Ohm R."/>
            <person name="Pangilinan J."/>
            <person name="Park H.-J."/>
            <person name="Ramirez L."/>
            <person name="Alfaro M."/>
            <person name="Sun H."/>
            <person name="Tritt A."/>
            <person name="Yoshinaga Y."/>
            <person name="Zwiers L.-H."/>
            <person name="Turgeon B."/>
            <person name="Goodwin S."/>
            <person name="Spatafora J."/>
            <person name="Crous P."/>
            <person name="Grigoriev I."/>
        </authorList>
    </citation>
    <scope>NUCLEOTIDE SEQUENCE</scope>
    <source>
        <strain evidence="15">CBS 115976</strain>
    </source>
</reference>
<evidence type="ECO:0000256" key="13">
    <source>
        <dbReference type="SAM" id="MobiDB-lite"/>
    </source>
</evidence>
<accession>A0A6A6U0C3</accession>
<sequence>MAESLEIESPSKKPQEPLKNHPKDVPENENDQHSLKYRLLGPSLTKAGQDAVDQSKISEIIYEASKGSKFFANEQARDRALTEKIKHILAKRDQLLKQNLSHDIRKADEYLASLEADRDISQVIVHVDCDAFYAAVEELDRPDLKNVPFAVGKGVLTTCNYEARKYGCRSAMAGFVALKLCPQLVFLPLNFDKYIAKAQETRSVFAKYDPRYQSASLDEAYLNITSYCEEHSLTPWDAVQQLRAEVVAHAKITVSAGIAANAKLAKIASNQKKPNGQFMIESNREAIMSFMDDLPVRKVNGVGRVLERQLDAIGITTCDTIHAHRGLLSPLFGTKAATFLLQTYLGLGRTAVAPAEESERKSVGTERTFAETSGKSVLREKLNHLAVELECDLKRNEVKGRTLVLKIKLHTYEVVSRQTVTPFPVQRAVDLEKFATPLLRRLEGEYPNMRLRLMGLRCTGLVSTAKTEVDFFGTKREKKEGPKVDSEGWEIWPEAEFECAEEEERLAEVEEMEALSQEYEASREKMDQAVETSEPKVKTPERPAEEESWECPVCGRRQIGGERVMNEHIDTCLSRRTIVDVVKEQKEQETTPRLKSQPANVIRKKRGRRKESGDVGTRNVRQKSLFD</sequence>
<evidence type="ECO:0000256" key="9">
    <source>
        <dbReference type="ARBA" id="ARBA00022842"/>
    </source>
</evidence>
<evidence type="ECO:0000256" key="8">
    <source>
        <dbReference type="ARBA" id="ARBA00022763"/>
    </source>
</evidence>
<evidence type="ECO:0000256" key="4">
    <source>
        <dbReference type="ARBA" id="ARBA00022679"/>
    </source>
</evidence>
<dbReference type="InterPro" id="IPR022880">
    <property type="entry name" value="DNApol_IV"/>
</dbReference>
<evidence type="ECO:0000256" key="2">
    <source>
        <dbReference type="ARBA" id="ARBA00012417"/>
    </source>
</evidence>